<dbReference type="EMBL" id="JACDZE010000001">
    <property type="protein sequence ID" value="MBA5629251.1"/>
    <property type="molecule type" value="Genomic_DNA"/>
</dbReference>
<reference evidence="2 3" key="1">
    <citation type="submission" date="2020-07" db="EMBL/GenBank/DDBJ databases">
        <title>Moheibacter lacus sp. nov., a member of the family Flavobacteriaceae isolated from freshwater lake sediment.</title>
        <authorList>
            <person name="Liu Y."/>
        </authorList>
    </citation>
    <scope>NUCLEOTIDE SEQUENCE [LARGE SCALE GENOMIC DNA]</scope>
    <source>
        <strain evidence="2 3">BDHS18</strain>
    </source>
</reference>
<proteinExistence type="predicted"/>
<protein>
    <submittedName>
        <fullName evidence="2">Uncharacterized protein</fullName>
    </submittedName>
</protein>
<comment type="caution">
    <text evidence="2">The sequence shown here is derived from an EMBL/GenBank/DDBJ whole genome shotgun (WGS) entry which is preliminary data.</text>
</comment>
<feature type="signal peptide" evidence="1">
    <location>
        <begin position="1"/>
        <end position="18"/>
    </location>
</feature>
<accession>A0A838ZHV3</accession>
<dbReference type="Proteomes" id="UP000552241">
    <property type="component" value="Unassembled WGS sequence"/>
</dbReference>
<name>A0A838ZHV3_9FLAO</name>
<gene>
    <name evidence="2" type="ORF">HU137_05640</name>
</gene>
<organism evidence="2 3">
    <name type="scientific">Moheibacter lacus</name>
    <dbReference type="NCBI Taxonomy" id="2745851"/>
    <lineage>
        <taxon>Bacteria</taxon>
        <taxon>Pseudomonadati</taxon>
        <taxon>Bacteroidota</taxon>
        <taxon>Flavobacteriia</taxon>
        <taxon>Flavobacteriales</taxon>
        <taxon>Weeksellaceae</taxon>
        <taxon>Moheibacter</taxon>
    </lineage>
</organism>
<evidence type="ECO:0000256" key="1">
    <source>
        <dbReference type="SAM" id="SignalP"/>
    </source>
</evidence>
<evidence type="ECO:0000313" key="3">
    <source>
        <dbReference type="Proteomes" id="UP000552241"/>
    </source>
</evidence>
<dbReference type="AlphaFoldDB" id="A0A838ZHV3"/>
<keyword evidence="1" id="KW-0732">Signal</keyword>
<sequence length="199" mass="21368">MKGLLTLLSLFSAISLFAQVGINTDSPRAGSAIDINGSMKSTNVLLPANLPAVSITERESFVYLVQDQNTDAIELLDLSASGTGGISSILTYQLQNVNGDWVLDFDTKINSTNYALVILSAWFNEDLEGDNPAPPVARTKEIGGTWHLEADYSAVASDNNGTWNITCVVYPKTYAKIYPLQVVNMQGGTTAVGTPIITY</sequence>
<evidence type="ECO:0000313" key="2">
    <source>
        <dbReference type="EMBL" id="MBA5629251.1"/>
    </source>
</evidence>
<keyword evidence="3" id="KW-1185">Reference proteome</keyword>
<feature type="chain" id="PRO_5032458787" evidence="1">
    <location>
        <begin position="19"/>
        <end position="199"/>
    </location>
</feature>
<dbReference type="RefSeq" id="WP_182042813.1">
    <property type="nucleotide sequence ID" value="NZ_JACDZE010000001.1"/>
</dbReference>